<dbReference type="GO" id="GO:0005811">
    <property type="term" value="C:lipid droplet"/>
    <property type="evidence" value="ECO:0007669"/>
    <property type="project" value="TreeGrafter"/>
</dbReference>
<comment type="similarity">
    <text evidence="1 4">Belongs to the short-chain dehydrogenases/reductases (SDR) family.</text>
</comment>
<evidence type="ECO:0000256" key="2">
    <source>
        <dbReference type="ARBA" id="ARBA00022857"/>
    </source>
</evidence>
<keyword evidence="6" id="KW-1185">Reference proteome</keyword>
<dbReference type="PANTHER" id="PTHR44169">
    <property type="entry name" value="NADPH-DEPENDENT 1-ACYLDIHYDROXYACETONE PHOSPHATE REDUCTASE"/>
    <property type="match status" value="1"/>
</dbReference>
<dbReference type="OrthoDB" id="2102561at2759"/>
<dbReference type="GO" id="GO:0019433">
    <property type="term" value="P:triglyceride catabolic process"/>
    <property type="evidence" value="ECO:0007669"/>
    <property type="project" value="TreeGrafter"/>
</dbReference>
<dbReference type="PROSITE" id="PS00061">
    <property type="entry name" value="ADH_SHORT"/>
    <property type="match status" value="1"/>
</dbReference>
<dbReference type="PRINTS" id="PR00081">
    <property type="entry name" value="GDHRDH"/>
</dbReference>
<dbReference type="Pfam" id="PF00106">
    <property type="entry name" value="adh_short"/>
    <property type="match status" value="1"/>
</dbReference>
<dbReference type="EMBL" id="JAANBB010000001">
    <property type="protein sequence ID" value="KAF7558285.1"/>
    <property type="molecule type" value="Genomic_DNA"/>
</dbReference>
<dbReference type="GO" id="GO:0000140">
    <property type="term" value="F:acylglycerone-phosphate reductase (NADP+) activity"/>
    <property type="evidence" value="ECO:0007669"/>
    <property type="project" value="TreeGrafter"/>
</dbReference>
<organism evidence="5 6">
    <name type="scientific">Cylindrodendrum hubeiense</name>
    <dbReference type="NCBI Taxonomy" id="595255"/>
    <lineage>
        <taxon>Eukaryota</taxon>
        <taxon>Fungi</taxon>
        <taxon>Dikarya</taxon>
        <taxon>Ascomycota</taxon>
        <taxon>Pezizomycotina</taxon>
        <taxon>Sordariomycetes</taxon>
        <taxon>Hypocreomycetidae</taxon>
        <taxon>Hypocreales</taxon>
        <taxon>Nectriaceae</taxon>
        <taxon>Cylindrodendrum</taxon>
    </lineage>
</organism>
<dbReference type="InterPro" id="IPR036291">
    <property type="entry name" value="NAD(P)-bd_dom_sf"/>
</dbReference>
<dbReference type="PRINTS" id="PR00080">
    <property type="entry name" value="SDRFAMILY"/>
</dbReference>
<dbReference type="GO" id="GO:0004806">
    <property type="term" value="F:triacylglycerol lipase activity"/>
    <property type="evidence" value="ECO:0007669"/>
    <property type="project" value="TreeGrafter"/>
</dbReference>
<comment type="caution">
    <text evidence="5">The sequence shown here is derived from an EMBL/GenBank/DDBJ whole genome shotgun (WGS) entry which is preliminary data.</text>
</comment>
<keyword evidence="2" id="KW-0521">NADP</keyword>
<dbReference type="GO" id="GO:0005783">
    <property type="term" value="C:endoplasmic reticulum"/>
    <property type="evidence" value="ECO:0007669"/>
    <property type="project" value="TreeGrafter"/>
</dbReference>
<dbReference type="Proteomes" id="UP000722485">
    <property type="component" value="Unassembled WGS sequence"/>
</dbReference>
<dbReference type="GO" id="GO:0006654">
    <property type="term" value="P:phosphatidic acid biosynthetic process"/>
    <property type="evidence" value="ECO:0007669"/>
    <property type="project" value="TreeGrafter"/>
</dbReference>
<evidence type="ECO:0000256" key="3">
    <source>
        <dbReference type="ARBA" id="ARBA00023002"/>
    </source>
</evidence>
<dbReference type="Gene3D" id="3.40.50.720">
    <property type="entry name" value="NAD(P)-binding Rossmann-like Domain"/>
    <property type="match status" value="1"/>
</dbReference>
<evidence type="ECO:0000256" key="4">
    <source>
        <dbReference type="RuleBase" id="RU000363"/>
    </source>
</evidence>
<evidence type="ECO:0000313" key="6">
    <source>
        <dbReference type="Proteomes" id="UP000722485"/>
    </source>
</evidence>
<protein>
    <submittedName>
        <fullName evidence="5">Uncharacterized protein</fullName>
    </submittedName>
</protein>
<dbReference type="SUPFAM" id="SSF51735">
    <property type="entry name" value="NAD(P)-binding Rossmann-fold domains"/>
    <property type="match status" value="1"/>
</dbReference>
<dbReference type="InterPro" id="IPR020904">
    <property type="entry name" value="Sc_DH/Rdtase_CS"/>
</dbReference>
<keyword evidence="3" id="KW-0560">Oxidoreductase</keyword>
<dbReference type="AlphaFoldDB" id="A0A9P5LDQ6"/>
<dbReference type="InterPro" id="IPR002347">
    <property type="entry name" value="SDR_fam"/>
</dbReference>
<gene>
    <name evidence="5" type="ORF">G7Z17_g60</name>
</gene>
<reference evidence="5" key="1">
    <citation type="submission" date="2020-03" db="EMBL/GenBank/DDBJ databases">
        <title>Draft Genome Sequence of Cylindrodendrum hubeiense.</title>
        <authorList>
            <person name="Buettner E."/>
            <person name="Kellner H."/>
        </authorList>
    </citation>
    <scope>NUCLEOTIDE SEQUENCE</scope>
    <source>
        <strain evidence="5">IHI 201604</strain>
    </source>
</reference>
<accession>A0A9P5LDQ6</accession>
<dbReference type="PANTHER" id="PTHR44169:SF3">
    <property type="entry name" value="SHORT-CHAIN DEHYDROGENASE SRDE"/>
    <property type="match status" value="1"/>
</dbReference>
<evidence type="ECO:0000256" key="1">
    <source>
        <dbReference type="ARBA" id="ARBA00006484"/>
    </source>
</evidence>
<sequence length="296" mass="31159">MSGKRTILVTGCSDGSLGSALSLALHQAGWRVFASARNLSKLTVVKAAGIECVQMDVGSNESISAAVEQVKQLTGGSLDGLLNNAGGGYSAPIIHIDIDKAHDLFELNVFSIIRVTRLFLPLLLKSDQGAIIANNTSGSALLGAGTPFQGAYNASKAAAASITDNLRVELAPFGIRVINLITGAIKSTFFNNTPDSTLPADSIYNLAKEAIEPSMAGVQPDMNHSDSATWARQVVSDISQRNPPHLVYRGSKAGTARLVSLLPIGTADGTFKKMTGIDVLERKIKEQGVLDELKKS</sequence>
<proteinExistence type="inferred from homology"/>
<name>A0A9P5LDQ6_9HYPO</name>
<evidence type="ECO:0000313" key="5">
    <source>
        <dbReference type="EMBL" id="KAF7558285.1"/>
    </source>
</evidence>